<evidence type="ECO:0000313" key="2">
    <source>
        <dbReference type="EMBL" id="KAG8225647.1"/>
    </source>
</evidence>
<keyword evidence="3" id="KW-1185">Reference proteome</keyword>
<dbReference type="GO" id="GO:0036297">
    <property type="term" value="P:interstrand cross-link repair"/>
    <property type="evidence" value="ECO:0007669"/>
    <property type="project" value="InterPro"/>
</dbReference>
<gene>
    <name evidence="2" type="ORF">J437_LFUL010332</name>
</gene>
<dbReference type="OrthoDB" id="2287188at2759"/>
<evidence type="ECO:0000259" key="1">
    <source>
        <dbReference type="Pfam" id="PF15865"/>
    </source>
</evidence>
<feature type="domain" description="Fanconi anaemia group A protein N-terminal" evidence="1">
    <location>
        <begin position="117"/>
        <end position="332"/>
    </location>
</feature>
<name>A0A8K0JZS0_LADFU</name>
<dbReference type="InterPro" id="IPR031729">
    <property type="entry name" value="Fanconi_A_N"/>
</dbReference>
<dbReference type="Proteomes" id="UP000792457">
    <property type="component" value="Unassembled WGS sequence"/>
</dbReference>
<reference evidence="2" key="2">
    <citation type="submission" date="2017-10" db="EMBL/GenBank/DDBJ databases">
        <title>Ladona fulva Genome sequencing and assembly.</title>
        <authorList>
            <person name="Murali S."/>
            <person name="Richards S."/>
            <person name="Bandaranaike D."/>
            <person name="Bellair M."/>
            <person name="Blankenburg K."/>
            <person name="Chao H."/>
            <person name="Dinh H."/>
            <person name="Doddapaneni H."/>
            <person name="Dugan-Rocha S."/>
            <person name="Elkadiri S."/>
            <person name="Gnanaolivu R."/>
            <person name="Hernandez B."/>
            <person name="Skinner E."/>
            <person name="Javaid M."/>
            <person name="Lee S."/>
            <person name="Li M."/>
            <person name="Ming W."/>
            <person name="Munidasa M."/>
            <person name="Muniz J."/>
            <person name="Nguyen L."/>
            <person name="Hughes D."/>
            <person name="Osuji N."/>
            <person name="Pu L.-L."/>
            <person name="Puazo M."/>
            <person name="Qu C."/>
            <person name="Quiroz J."/>
            <person name="Raj R."/>
            <person name="Weissenberger G."/>
            <person name="Xin Y."/>
            <person name="Zou X."/>
            <person name="Han Y."/>
            <person name="Worley K."/>
            <person name="Muzny D."/>
            <person name="Gibbs R."/>
        </authorList>
    </citation>
    <scope>NUCLEOTIDE SEQUENCE</scope>
    <source>
        <strain evidence="2">Sampled in the wild</strain>
    </source>
</reference>
<accession>A0A8K0JZS0</accession>
<dbReference type="EMBL" id="KZ308245">
    <property type="protein sequence ID" value="KAG8225647.1"/>
    <property type="molecule type" value="Genomic_DNA"/>
</dbReference>
<dbReference type="Pfam" id="PF15865">
    <property type="entry name" value="Fanconi_A_N"/>
    <property type="match status" value="1"/>
</dbReference>
<dbReference type="PANTHER" id="PTHR12047:SF2">
    <property type="entry name" value="FANCONI ANEMIA GROUP A PROTEIN"/>
    <property type="match status" value="1"/>
</dbReference>
<dbReference type="AlphaFoldDB" id="A0A8K0JZS0"/>
<organism evidence="2 3">
    <name type="scientific">Ladona fulva</name>
    <name type="common">Scarce chaser dragonfly</name>
    <name type="synonym">Libellula fulva</name>
    <dbReference type="NCBI Taxonomy" id="123851"/>
    <lineage>
        <taxon>Eukaryota</taxon>
        <taxon>Metazoa</taxon>
        <taxon>Ecdysozoa</taxon>
        <taxon>Arthropoda</taxon>
        <taxon>Hexapoda</taxon>
        <taxon>Insecta</taxon>
        <taxon>Pterygota</taxon>
        <taxon>Palaeoptera</taxon>
        <taxon>Odonata</taxon>
        <taxon>Epiprocta</taxon>
        <taxon>Anisoptera</taxon>
        <taxon>Libelluloidea</taxon>
        <taxon>Libellulidae</taxon>
        <taxon>Ladona</taxon>
    </lineage>
</organism>
<reference evidence="2" key="1">
    <citation type="submission" date="2013-04" db="EMBL/GenBank/DDBJ databases">
        <authorList>
            <person name="Qu J."/>
            <person name="Murali S.C."/>
            <person name="Bandaranaike D."/>
            <person name="Bellair M."/>
            <person name="Blankenburg K."/>
            <person name="Chao H."/>
            <person name="Dinh H."/>
            <person name="Doddapaneni H."/>
            <person name="Downs B."/>
            <person name="Dugan-Rocha S."/>
            <person name="Elkadiri S."/>
            <person name="Gnanaolivu R.D."/>
            <person name="Hernandez B."/>
            <person name="Javaid M."/>
            <person name="Jayaseelan J.C."/>
            <person name="Lee S."/>
            <person name="Li M."/>
            <person name="Ming W."/>
            <person name="Munidasa M."/>
            <person name="Muniz J."/>
            <person name="Nguyen L."/>
            <person name="Ongeri F."/>
            <person name="Osuji N."/>
            <person name="Pu L.-L."/>
            <person name="Puazo M."/>
            <person name="Qu C."/>
            <person name="Quiroz J."/>
            <person name="Raj R."/>
            <person name="Weissenberger G."/>
            <person name="Xin Y."/>
            <person name="Zou X."/>
            <person name="Han Y."/>
            <person name="Richards S."/>
            <person name="Worley K."/>
            <person name="Muzny D."/>
            <person name="Gibbs R."/>
        </authorList>
    </citation>
    <scope>NUCLEOTIDE SEQUENCE</scope>
    <source>
        <strain evidence="2">Sampled in the wild</strain>
    </source>
</reference>
<comment type="caution">
    <text evidence="2">The sequence shown here is derived from an EMBL/GenBank/DDBJ whole genome shotgun (WGS) entry which is preliminary data.</text>
</comment>
<dbReference type="GO" id="GO:0043240">
    <property type="term" value="C:Fanconi anaemia nuclear complex"/>
    <property type="evidence" value="ECO:0007669"/>
    <property type="project" value="InterPro"/>
</dbReference>
<evidence type="ECO:0000313" key="3">
    <source>
        <dbReference type="Proteomes" id="UP000792457"/>
    </source>
</evidence>
<protein>
    <recommendedName>
        <fullName evidence="1">Fanconi anaemia group A protein N-terminal domain-containing protein</fullName>
    </recommendedName>
</protein>
<dbReference type="InterPro" id="IPR003516">
    <property type="entry name" value="FANCA"/>
</dbReference>
<proteinExistence type="predicted"/>
<sequence>MLVSVVSKQQEIAKDGSYFSRDMTEDINSIRRIILLGAVYGSALGDVSEDLLSSIQPQLSIVLTSVLEKVHEKLLVVPAEENIAVPQVDGGLDLIPVDIYGLLAKIPLLGGQKSQLILSFFSNQLAEAIKFSPNLTINQAFQKQNEWTCSKSPQYLCQLLQSLLIPFDAKDALDLMKKVMLKGNFNWRIMLTLMSVFITNKENAGPVMKEYLASLLQEGFAKSCSDTIKLALLIARQCGSEGKNFPSYAEWFSSMFGPKGGAKKIEGNVDVILNSMSNFKLLMTVITDLVPVESISGLRAHMSCPPQVLTSSNVRAMISDYLHLARTRLSDFGVTQGEQGGLFQAKLIGKQEAASSSSNLVETEIEAVMTHFEKTRNLLPALLNASLPLPDTLDTKMKVIETLHSKGLISASMLENYLKTCKEFGRT</sequence>
<dbReference type="PANTHER" id="PTHR12047">
    <property type="entry name" value="FANCONI ANEMIA GROUP A PROTEIN"/>
    <property type="match status" value="1"/>
</dbReference>